<dbReference type="EMBL" id="UINC01029017">
    <property type="protein sequence ID" value="SVB11039.1"/>
    <property type="molecule type" value="Genomic_DNA"/>
</dbReference>
<evidence type="ECO:0008006" key="2">
    <source>
        <dbReference type="Google" id="ProtNLM"/>
    </source>
</evidence>
<name>A0A382BBN8_9ZZZZ</name>
<accession>A0A382BBN8</accession>
<evidence type="ECO:0000313" key="1">
    <source>
        <dbReference type="EMBL" id="SVB11039.1"/>
    </source>
</evidence>
<reference evidence="1" key="1">
    <citation type="submission" date="2018-05" db="EMBL/GenBank/DDBJ databases">
        <authorList>
            <person name="Lanie J.A."/>
            <person name="Ng W.-L."/>
            <person name="Kazmierczak K.M."/>
            <person name="Andrzejewski T.M."/>
            <person name="Davidsen T.M."/>
            <person name="Wayne K.J."/>
            <person name="Tettelin H."/>
            <person name="Glass J.I."/>
            <person name="Rusch D."/>
            <person name="Podicherti R."/>
            <person name="Tsui H.-C.T."/>
            <person name="Winkler M.E."/>
        </authorList>
    </citation>
    <scope>NUCLEOTIDE SEQUENCE</scope>
</reference>
<dbReference type="AlphaFoldDB" id="A0A382BBN8"/>
<gene>
    <name evidence="1" type="ORF">METZ01_LOCUS163893</name>
</gene>
<sequence length="206" mass="22561">MAVNIHDFKQKFRGGVRPNLFRVNVTHGVGLGEIEFLAKGAQIPASTIGNIDVPFRGRQLKVPGDRTFADWTVTVLSDPTFGTRSAFERWSGEITAHAANVSRLNYTSLYGQATVIQLGRSGDSIRSYHLHDIYPTEVGAIDLAMDTNDTVEEYTVTFAINNWSSSDASGFDVSTTQDNDWEIGIRARTQIGPFSVGVNETIGGNF</sequence>
<organism evidence="1">
    <name type="scientific">marine metagenome</name>
    <dbReference type="NCBI Taxonomy" id="408172"/>
    <lineage>
        <taxon>unclassified sequences</taxon>
        <taxon>metagenomes</taxon>
        <taxon>ecological metagenomes</taxon>
    </lineage>
</organism>
<protein>
    <recommendedName>
        <fullName evidence="2">Tail tube protein</fullName>
    </recommendedName>
</protein>
<proteinExistence type="predicted"/>